<evidence type="ECO:0000313" key="1">
    <source>
        <dbReference type="EnsemblPlants" id="MELO3C025125.2.1"/>
    </source>
</evidence>
<dbReference type="EnsemblPlants" id="MELO3C025125.2.1">
    <property type="protein sequence ID" value="MELO3C025125.2.1"/>
    <property type="gene ID" value="MELO3C025125.2"/>
</dbReference>
<accession>A0A9I9DW86</accession>
<organism evidence="1">
    <name type="scientific">Cucumis melo</name>
    <name type="common">Muskmelon</name>
    <dbReference type="NCBI Taxonomy" id="3656"/>
    <lineage>
        <taxon>Eukaryota</taxon>
        <taxon>Viridiplantae</taxon>
        <taxon>Streptophyta</taxon>
        <taxon>Embryophyta</taxon>
        <taxon>Tracheophyta</taxon>
        <taxon>Spermatophyta</taxon>
        <taxon>Magnoliopsida</taxon>
        <taxon>eudicotyledons</taxon>
        <taxon>Gunneridae</taxon>
        <taxon>Pentapetalae</taxon>
        <taxon>rosids</taxon>
        <taxon>fabids</taxon>
        <taxon>Cucurbitales</taxon>
        <taxon>Cucurbitaceae</taxon>
        <taxon>Benincaseae</taxon>
        <taxon>Cucumis</taxon>
    </lineage>
</organism>
<reference evidence="1" key="1">
    <citation type="submission" date="2023-03" db="UniProtKB">
        <authorList>
            <consortium name="EnsemblPlants"/>
        </authorList>
    </citation>
    <scope>IDENTIFICATION</scope>
</reference>
<name>A0A9I9DW86_CUCME</name>
<dbReference type="Gramene" id="MELO3C025125.2.1">
    <property type="protein sequence ID" value="MELO3C025125.2.1"/>
    <property type="gene ID" value="MELO3C025125.2"/>
</dbReference>
<dbReference type="AlphaFoldDB" id="A0A9I9DW86"/>
<proteinExistence type="predicted"/>
<sequence>MAWKSEGKLVAQLEKQLAHSDRRREITRLGLGSLQEMHDLGQKGNDYLKENSAHEQINACKTELSSTWRGSERIDNEQGNNFV</sequence>
<protein>
    <submittedName>
        <fullName evidence="1">Uncharacterized protein</fullName>
    </submittedName>
</protein>